<organism evidence="2 3">
    <name type="scientific">Sphingobium agri</name>
    <dbReference type="NCBI Taxonomy" id="2933566"/>
    <lineage>
        <taxon>Bacteria</taxon>
        <taxon>Pseudomonadati</taxon>
        <taxon>Pseudomonadota</taxon>
        <taxon>Alphaproteobacteria</taxon>
        <taxon>Sphingomonadales</taxon>
        <taxon>Sphingomonadaceae</taxon>
        <taxon>Sphingobium</taxon>
    </lineage>
</organism>
<keyword evidence="1" id="KW-0732">Signal</keyword>
<evidence type="ECO:0008006" key="4">
    <source>
        <dbReference type="Google" id="ProtNLM"/>
    </source>
</evidence>
<comment type="caution">
    <text evidence="2">The sequence shown here is derived from an EMBL/GenBank/DDBJ whole genome shotgun (WGS) entry which is preliminary data.</text>
</comment>
<feature type="chain" id="PRO_5047528886" description="UrcA family protein" evidence="1">
    <location>
        <begin position="20"/>
        <end position="145"/>
    </location>
</feature>
<dbReference type="RefSeq" id="WP_247231598.1">
    <property type="nucleotide sequence ID" value="NZ_JALKHS010000006.1"/>
</dbReference>
<evidence type="ECO:0000313" key="2">
    <source>
        <dbReference type="EMBL" id="MCK0531978.1"/>
    </source>
</evidence>
<protein>
    <recommendedName>
        <fullName evidence="4">UrcA family protein</fullName>
    </recommendedName>
</protein>
<evidence type="ECO:0000313" key="3">
    <source>
        <dbReference type="Proteomes" id="UP001203512"/>
    </source>
</evidence>
<accession>A0ABT0DY31</accession>
<dbReference type="Proteomes" id="UP001203512">
    <property type="component" value="Unassembled WGS sequence"/>
</dbReference>
<reference evidence="2 3" key="1">
    <citation type="submission" date="2022-04" db="EMBL/GenBank/DDBJ databases">
        <authorList>
            <person name="Huq M.A."/>
        </authorList>
    </citation>
    <scope>NUCLEOTIDE SEQUENCE [LARGE SCALE GENOMIC DNA]</scope>
    <source>
        <strain evidence="2 3">MAH-33</strain>
    </source>
</reference>
<evidence type="ECO:0000256" key="1">
    <source>
        <dbReference type="SAM" id="SignalP"/>
    </source>
</evidence>
<name>A0ABT0DY31_9SPHN</name>
<feature type="signal peptide" evidence="1">
    <location>
        <begin position="1"/>
        <end position="19"/>
    </location>
</feature>
<proteinExistence type="predicted"/>
<gene>
    <name evidence="2" type="ORF">MU848_10340</name>
</gene>
<keyword evidence="3" id="KW-1185">Reference proteome</keyword>
<sequence length="145" mass="15365">MFPIIVSAAALTLTAPVHSADISHAATRYRASYETISTVHFQQVEPRFATRSATPVCRWQADVGVARTVNSEGRAVSALGKAIYRFTPLSGSYAGACASARSQIDAEMYRYARSNAAEALMVAQQDSAAISGELQALHSLSVKGG</sequence>
<dbReference type="EMBL" id="JALKHS010000006">
    <property type="protein sequence ID" value="MCK0531978.1"/>
    <property type="molecule type" value="Genomic_DNA"/>
</dbReference>